<name>A0A7R9MBI8_9ACAR</name>
<evidence type="ECO:0000256" key="7">
    <source>
        <dbReference type="ARBA" id="ARBA00047943"/>
    </source>
</evidence>
<dbReference type="Gene3D" id="3.40.50.150">
    <property type="entry name" value="Vaccinia Virus protein VP39"/>
    <property type="match status" value="1"/>
</dbReference>
<organism evidence="10">
    <name type="scientific">Oppiella nova</name>
    <dbReference type="NCBI Taxonomy" id="334625"/>
    <lineage>
        <taxon>Eukaryota</taxon>
        <taxon>Metazoa</taxon>
        <taxon>Ecdysozoa</taxon>
        <taxon>Arthropoda</taxon>
        <taxon>Chelicerata</taxon>
        <taxon>Arachnida</taxon>
        <taxon>Acari</taxon>
        <taxon>Acariformes</taxon>
        <taxon>Sarcoptiformes</taxon>
        <taxon>Oribatida</taxon>
        <taxon>Brachypylina</taxon>
        <taxon>Oppioidea</taxon>
        <taxon>Oppiidae</taxon>
        <taxon>Oppiella</taxon>
    </lineage>
</organism>
<evidence type="ECO:0000256" key="1">
    <source>
        <dbReference type="ARBA" id="ARBA00022679"/>
    </source>
</evidence>
<evidence type="ECO:0000256" key="5">
    <source>
        <dbReference type="ARBA" id="ARBA00034545"/>
    </source>
</evidence>
<evidence type="ECO:0000256" key="6">
    <source>
        <dbReference type="ARBA" id="ARBA00047941"/>
    </source>
</evidence>
<keyword evidence="11" id="KW-1185">Reference proteome</keyword>
<evidence type="ECO:0000256" key="3">
    <source>
        <dbReference type="ARBA" id="ARBA00034487"/>
    </source>
</evidence>
<dbReference type="PANTHER" id="PTHR43675">
    <property type="entry name" value="ARSENITE METHYLTRANSFERASE"/>
    <property type="match status" value="1"/>
</dbReference>
<evidence type="ECO:0000259" key="9">
    <source>
        <dbReference type="Pfam" id="PF13847"/>
    </source>
</evidence>
<evidence type="ECO:0000256" key="8">
    <source>
        <dbReference type="ARBA" id="ARBA00048428"/>
    </source>
</evidence>
<comment type="catalytic activity">
    <reaction evidence="6">
        <text>arsenic triglutathione + [thioredoxin]-dithiol + S-adenosyl-L-methionine + 2 H2O = methylarsonous acid + [thioredoxin]-disulfide + 3 glutathione + S-adenosyl-L-homocysteine + H(+)</text>
        <dbReference type="Rhea" id="RHEA:69460"/>
        <dbReference type="Rhea" id="RHEA-COMP:10698"/>
        <dbReference type="Rhea" id="RHEA-COMP:10700"/>
        <dbReference type="ChEBI" id="CHEBI:15377"/>
        <dbReference type="ChEBI" id="CHEBI:15378"/>
        <dbReference type="ChEBI" id="CHEBI:17826"/>
        <dbReference type="ChEBI" id="CHEBI:29950"/>
        <dbReference type="ChEBI" id="CHEBI:50058"/>
        <dbReference type="ChEBI" id="CHEBI:57856"/>
        <dbReference type="ChEBI" id="CHEBI:57925"/>
        <dbReference type="ChEBI" id="CHEBI:59789"/>
        <dbReference type="ChEBI" id="CHEBI:183640"/>
        <dbReference type="EC" id="2.1.1.137"/>
    </reaction>
</comment>
<dbReference type="EMBL" id="CAJPVJ010012149">
    <property type="protein sequence ID" value="CAG2174172.1"/>
    <property type="molecule type" value="Genomic_DNA"/>
</dbReference>
<protein>
    <recommendedName>
        <fullName evidence="5">Arsenite methyltransferase</fullName>
        <ecNumber evidence="4">2.1.1.137</ecNumber>
    </recommendedName>
</protein>
<dbReference type="EC" id="2.1.1.137" evidence="4"/>
<dbReference type="InterPro" id="IPR026669">
    <property type="entry name" value="Arsenite_MeTrfase-like"/>
</dbReference>
<sequence>MSCAKNNETCCDTKSEATEDHIREAVRQHYARVVTSAKEGSGDCCGAGSCFTPNTTDKYAQKLGYDQKDLDNLPERANLGLGCGNPIKAAKLVAGETVLDLGSGAGFDAFIACRAVGPTGLVIGVDMTDEMVTKAIANALKSGYKNVDFRLGQIEDLPVDNGSVDVIISNCVINLVPNKRKAFQESYRVLKSGGRLAISDVVTNVELPESVRKDLALYAGCLAGATVVSDLEEFLKSAVSKLNTTVPSPQLYGFLADNLGSVGVAMEDVFERLLTSFLSSIMDLYFNYMPQTDDDVDEVFPKVKPFMIPFTSKRRKDLSQTTFVSHKKY</sequence>
<reference evidence="10" key="1">
    <citation type="submission" date="2020-11" db="EMBL/GenBank/DDBJ databases">
        <authorList>
            <person name="Tran Van P."/>
        </authorList>
    </citation>
    <scope>NUCLEOTIDE SEQUENCE</scope>
</reference>
<comment type="similarity">
    <text evidence="3">Belongs to the methyltransferase superfamily. Arsenite methyltransferase family.</text>
</comment>
<comment type="catalytic activity">
    <reaction evidence="8">
        <text>arsenic triglutathione + 3 [thioredoxin]-dithiol + 3 S-adenosyl-L-methionine = trimethylarsine + 3 [thioredoxin]-disulfide + 3 glutathione + 3 S-adenosyl-L-homocysteine + 3 H(+)</text>
        <dbReference type="Rhea" id="RHEA:69432"/>
        <dbReference type="Rhea" id="RHEA-COMP:10698"/>
        <dbReference type="Rhea" id="RHEA-COMP:10700"/>
        <dbReference type="ChEBI" id="CHEBI:15378"/>
        <dbReference type="ChEBI" id="CHEBI:27130"/>
        <dbReference type="ChEBI" id="CHEBI:29950"/>
        <dbReference type="ChEBI" id="CHEBI:50058"/>
        <dbReference type="ChEBI" id="CHEBI:57856"/>
        <dbReference type="ChEBI" id="CHEBI:57925"/>
        <dbReference type="ChEBI" id="CHEBI:59789"/>
        <dbReference type="ChEBI" id="CHEBI:183640"/>
        <dbReference type="EC" id="2.1.1.137"/>
    </reaction>
</comment>
<evidence type="ECO:0000313" key="11">
    <source>
        <dbReference type="Proteomes" id="UP000728032"/>
    </source>
</evidence>
<dbReference type="OrthoDB" id="6686929at2759"/>
<evidence type="ECO:0000313" key="10">
    <source>
        <dbReference type="EMBL" id="CAD7656985.1"/>
    </source>
</evidence>
<evidence type="ECO:0000256" key="2">
    <source>
        <dbReference type="ARBA" id="ARBA00022691"/>
    </source>
</evidence>
<accession>A0A7R9MBI8</accession>
<evidence type="ECO:0000256" key="4">
    <source>
        <dbReference type="ARBA" id="ARBA00034521"/>
    </source>
</evidence>
<feature type="domain" description="Methyltransferase" evidence="9">
    <location>
        <begin position="94"/>
        <end position="236"/>
    </location>
</feature>
<proteinExistence type="inferred from homology"/>
<dbReference type="InterPro" id="IPR025714">
    <property type="entry name" value="Methyltranfer_dom"/>
</dbReference>
<dbReference type="InterPro" id="IPR029063">
    <property type="entry name" value="SAM-dependent_MTases_sf"/>
</dbReference>
<comment type="catalytic activity">
    <reaction evidence="7">
        <text>arsenic triglutathione + 2 [thioredoxin]-dithiol + 2 S-adenosyl-L-methionine + H2O = dimethylarsinous acid + 2 [thioredoxin]-disulfide + 3 glutathione + 2 S-adenosyl-L-homocysteine + 2 H(+)</text>
        <dbReference type="Rhea" id="RHEA:69464"/>
        <dbReference type="Rhea" id="RHEA-COMP:10698"/>
        <dbReference type="Rhea" id="RHEA-COMP:10700"/>
        <dbReference type="ChEBI" id="CHEBI:15377"/>
        <dbReference type="ChEBI" id="CHEBI:15378"/>
        <dbReference type="ChEBI" id="CHEBI:23808"/>
        <dbReference type="ChEBI" id="CHEBI:29950"/>
        <dbReference type="ChEBI" id="CHEBI:50058"/>
        <dbReference type="ChEBI" id="CHEBI:57856"/>
        <dbReference type="ChEBI" id="CHEBI:57925"/>
        <dbReference type="ChEBI" id="CHEBI:59789"/>
        <dbReference type="ChEBI" id="CHEBI:183640"/>
        <dbReference type="EC" id="2.1.1.137"/>
    </reaction>
</comment>
<dbReference type="AlphaFoldDB" id="A0A7R9MBI8"/>
<dbReference type="Proteomes" id="UP000728032">
    <property type="component" value="Unassembled WGS sequence"/>
</dbReference>
<dbReference type="CDD" id="cd02440">
    <property type="entry name" value="AdoMet_MTases"/>
    <property type="match status" value="1"/>
</dbReference>
<dbReference type="Pfam" id="PF13847">
    <property type="entry name" value="Methyltransf_31"/>
    <property type="match status" value="1"/>
</dbReference>
<gene>
    <name evidence="10" type="ORF">ONB1V03_LOCUS13620</name>
</gene>
<keyword evidence="2" id="KW-0949">S-adenosyl-L-methionine</keyword>
<dbReference type="NCBIfam" id="NF008823">
    <property type="entry name" value="PRK11873.1"/>
    <property type="match status" value="1"/>
</dbReference>
<dbReference type="EMBL" id="OC926974">
    <property type="protein sequence ID" value="CAD7656985.1"/>
    <property type="molecule type" value="Genomic_DNA"/>
</dbReference>
<dbReference type="PANTHER" id="PTHR43675:SF8">
    <property type="entry name" value="ARSENITE METHYLTRANSFERASE"/>
    <property type="match status" value="1"/>
</dbReference>
<dbReference type="GO" id="GO:0030791">
    <property type="term" value="F:arsenite methyltransferase activity"/>
    <property type="evidence" value="ECO:0007669"/>
    <property type="project" value="UniProtKB-EC"/>
</dbReference>
<keyword evidence="1" id="KW-0808">Transferase</keyword>
<dbReference type="SUPFAM" id="SSF53335">
    <property type="entry name" value="S-adenosyl-L-methionine-dependent methyltransferases"/>
    <property type="match status" value="1"/>
</dbReference>